<evidence type="ECO:0000256" key="2">
    <source>
        <dbReference type="ARBA" id="ARBA00023125"/>
    </source>
</evidence>
<name>A0ABW3DUV9_9ACTN</name>
<proteinExistence type="predicted"/>
<dbReference type="Gene3D" id="1.20.120.530">
    <property type="entry name" value="GntR ligand-binding domain-like"/>
    <property type="match status" value="1"/>
</dbReference>
<reference evidence="6" key="1">
    <citation type="journal article" date="2019" name="Int. J. Syst. Evol. Microbiol.">
        <title>The Global Catalogue of Microorganisms (GCM) 10K type strain sequencing project: providing services to taxonomists for standard genome sequencing and annotation.</title>
        <authorList>
            <consortium name="The Broad Institute Genomics Platform"/>
            <consortium name="The Broad Institute Genome Sequencing Center for Infectious Disease"/>
            <person name="Wu L."/>
            <person name="Ma J."/>
        </authorList>
    </citation>
    <scope>NUCLEOTIDE SEQUENCE [LARGE SCALE GENOMIC DNA]</scope>
    <source>
        <strain evidence="6">CCUG 62974</strain>
    </source>
</reference>
<gene>
    <name evidence="5" type="ORF">ACFQ08_23990</name>
</gene>
<evidence type="ECO:0000313" key="5">
    <source>
        <dbReference type="EMBL" id="MFD0887613.1"/>
    </source>
</evidence>
<accession>A0ABW3DUV9</accession>
<dbReference type="InterPro" id="IPR011711">
    <property type="entry name" value="GntR_C"/>
</dbReference>
<evidence type="ECO:0000256" key="3">
    <source>
        <dbReference type="ARBA" id="ARBA00023163"/>
    </source>
</evidence>
<organism evidence="5 6">
    <name type="scientific">Streptosporangium algeriense</name>
    <dbReference type="NCBI Taxonomy" id="1682748"/>
    <lineage>
        <taxon>Bacteria</taxon>
        <taxon>Bacillati</taxon>
        <taxon>Actinomycetota</taxon>
        <taxon>Actinomycetes</taxon>
        <taxon>Streptosporangiales</taxon>
        <taxon>Streptosporangiaceae</taxon>
        <taxon>Streptosporangium</taxon>
    </lineage>
</organism>
<dbReference type="Proteomes" id="UP001597024">
    <property type="component" value="Unassembled WGS sequence"/>
</dbReference>
<keyword evidence="2" id="KW-0238">DNA-binding</keyword>
<comment type="caution">
    <text evidence="5">The sequence shown here is derived from an EMBL/GenBank/DDBJ whole genome shotgun (WGS) entry which is preliminary data.</text>
</comment>
<sequence>PTMPERFTEEAVRFHAVLGAASGNPAIAASLRSLARSRHVHYSAGTNPQATRRTLAAHQEIYDAIAAGDAVRAREAMTAHLSVVGERLCCPPAPAP</sequence>
<dbReference type="Pfam" id="PF07729">
    <property type="entry name" value="FCD"/>
    <property type="match status" value="1"/>
</dbReference>
<keyword evidence="1" id="KW-0805">Transcription regulation</keyword>
<keyword evidence="6" id="KW-1185">Reference proteome</keyword>
<dbReference type="SUPFAM" id="SSF48008">
    <property type="entry name" value="GntR ligand-binding domain-like"/>
    <property type="match status" value="1"/>
</dbReference>
<dbReference type="InterPro" id="IPR008920">
    <property type="entry name" value="TF_FadR/GntR_C"/>
</dbReference>
<feature type="domain" description="GntR C-terminal" evidence="4">
    <location>
        <begin position="5"/>
        <end position="82"/>
    </location>
</feature>
<keyword evidence="3" id="KW-0804">Transcription</keyword>
<evidence type="ECO:0000259" key="4">
    <source>
        <dbReference type="Pfam" id="PF07729"/>
    </source>
</evidence>
<feature type="non-terminal residue" evidence="5">
    <location>
        <position position="1"/>
    </location>
</feature>
<evidence type="ECO:0000256" key="1">
    <source>
        <dbReference type="ARBA" id="ARBA00023015"/>
    </source>
</evidence>
<dbReference type="EMBL" id="JBHTHX010000996">
    <property type="protein sequence ID" value="MFD0887613.1"/>
    <property type="molecule type" value="Genomic_DNA"/>
</dbReference>
<protein>
    <submittedName>
        <fullName evidence="5">FadR/GntR family transcriptional regulator</fullName>
    </submittedName>
</protein>
<evidence type="ECO:0000313" key="6">
    <source>
        <dbReference type="Proteomes" id="UP001597024"/>
    </source>
</evidence>